<evidence type="ECO:0000313" key="1">
    <source>
        <dbReference type="EMBL" id="SUZ94641.1"/>
    </source>
</evidence>
<dbReference type="AlphaFoldDB" id="A0A381RU13"/>
<evidence type="ECO:0008006" key="2">
    <source>
        <dbReference type="Google" id="ProtNLM"/>
    </source>
</evidence>
<dbReference type="InterPro" id="IPR029033">
    <property type="entry name" value="His_PPase_superfam"/>
</dbReference>
<dbReference type="Gene3D" id="3.40.50.1240">
    <property type="entry name" value="Phosphoglycerate mutase-like"/>
    <property type="match status" value="1"/>
</dbReference>
<dbReference type="EMBL" id="UINC01002253">
    <property type="protein sequence ID" value="SUZ94641.1"/>
    <property type="molecule type" value="Genomic_DNA"/>
</dbReference>
<dbReference type="InterPro" id="IPR050275">
    <property type="entry name" value="PGM_Phosphatase"/>
</dbReference>
<dbReference type="SUPFAM" id="SSF53254">
    <property type="entry name" value="Phosphoglycerate mutase-like"/>
    <property type="match status" value="1"/>
</dbReference>
<dbReference type="InterPro" id="IPR013078">
    <property type="entry name" value="His_Pase_superF_clade-1"/>
</dbReference>
<proteinExistence type="predicted"/>
<accession>A0A381RU13</accession>
<gene>
    <name evidence="1" type="ORF">METZ01_LOCUS47495</name>
</gene>
<dbReference type="SMART" id="SM00855">
    <property type="entry name" value="PGAM"/>
    <property type="match status" value="1"/>
</dbReference>
<dbReference type="GO" id="GO:0005737">
    <property type="term" value="C:cytoplasm"/>
    <property type="evidence" value="ECO:0007669"/>
    <property type="project" value="TreeGrafter"/>
</dbReference>
<dbReference type="GO" id="GO:0016791">
    <property type="term" value="F:phosphatase activity"/>
    <property type="evidence" value="ECO:0007669"/>
    <property type="project" value="TreeGrafter"/>
</dbReference>
<dbReference type="PANTHER" id="PTHR48100:SF59">
    <property type="entry name" value="ADENOSYLCOBALAMIN_ALPHA-RIBAZOLE PHOSPHATASE"/>
    <property type="match status" value="1"/>
</dbReference>
<name>A0A381RU13_9ZZZZ</name>
<organism evidence="1">
    <name type="scientific">marine metagenome</name>
    <dbReference type="NCBI Taxonomy" id="408172"/>
    <lineage>
        <taxon>unclassified sequences</taxon>
        <taxon>metagenomes</taxon>
        <taxon>ecological metagenomes</taxon>
    </lineage>
</organism>
<dbReference type="PANTHER" id="PTHR48100">
    <property type="entry name" value="BROAD-SPECIFICITY PHOSPHATASE YOR283W-RELATED"/>
    <property type="match status" value="1"/>
</dbReference>
<protein>
    <recommendedName>
        <fullName evidence="2">Histidine phosphatase family protein</fullName>
    </recommendedName>
</protein>
<reference evidence="1" key="1">
    <citation type="submission" date="2018-05" db="EMBL/GenBank/DDBJ databases">
        <authorList>
            <person name="Lanie J.A."/>
            <person name="Ng W.-L."/>
            <person name="Kazmierczak K.M."/>
            <person name="Andrzejewski T.M."/>
            <person name="Davidsen T.M."/>
            <person name="Wayne K.J."/>
            <person name="Tettelin H."/>
            <person name="Glass J.I."/>
            <person name="Rusch D."/>
            <person name="Podicherti R."/>
            <person name="Tsui H.-C.T."/>
            <person name="Winkler M.E."/>
        </authorList>
    </citation>
    <scope>NUCLEOTIDE SEQUENCE</scope>
</reference>
<dbReference type="CDD" id="cd07067">
    <property type="entry name" value="HP_PGM_like"/>
    <property type="match status" value="1"/>
</dbReference>
<dbReference type="Pfam" id="PF00300">
    <property type="entry name" value="His_Phos_1"/>
    <property type="match status" value="1"/>
</dbReference>
<sequence length="189" mass="21683">MTNKQAVTIYLIRHGEARAAWDQDPDPSLSEKGKQQSELLKEEILSDLPSDFEAISSPLLRAQETAIPLKEKLDFELSINDTFSEIPSPGIALADRRDWLRAVFKANVKELQEPQLLWRNSIIESLKRLQNNTIIFSHFMVINCVVGWIKNSEKFVSFHPDNCSITKIIRVEDKFKILNLGRDFTTTVQ</sequence>